<dbReference type="InterPro" id="IPR011333">
    <property type="entry name" value="SKP1/BTB/POZ_sf"/>
</dbReference>
<evidence type="ECO:0000313" key="2">
    <source>
        <dbReference type="EMBL" id="KAK8065126.1"/>
    </source>
</evidence>
<keyword evidence="3" id="KW-1185">Reference proteome</keyword>
<reference evidence="2 3" key="1">
    <citation type="submission" date="2023-01" db="EMBL/GenBank/DDBJ databases">
        <title>Analysis of 21 Apiospora genomes using comparative genomics revels a genus with tremendous synthesis potential of carbohydrate active enzymes and secondary metabolites.</title>
        <authorList>
            <person name="Sorensen T."/>
        </authorList>
    </citation>
    <scope>NUCLEOTIDE SEQUENCE [LARGE SCALE GENOMIC DNA]</scope>
    <source>
        <strain evidence="2 3">CBS 114990</strain>
    </source>
</reference>
<dbReference type="SUPFAM" id="SSF54695">
    <property type="entry name" value="POZ domain"/>
    <property type="match status" value="1"/>
</dbReference>
<comment type="caution">
    <text evidence="2">The sequence shown here is derived from an EMBL/GenBank/DDBJ whole genome shotgun (WGS) entry which is preliminary data.</text>
</comment>
<accession>A0ABR1V1P4</accession>
<sequence>MPERLNESPHAQGESSQTFSNKDGPIRLQGRWKNYTTPDGVVFVDADGSLFKDVLAYLRTGTFPLFFDALTKSFDYARYQALLGRPGSSESCDWRNGSRSGYLRMQSRCITREGLSTATEASTVEFR</sequence>
<name>A0ABR1V1P4_9PEZI</name>
<feature type="region of interest" description="Disordered" evidence="1">
    <location>
        <begin position="1"/>
        <end position="25"/>
    </location>
</feature>
<dbReference type="Gene3D" id="3.30.710.10">
    <property type="entry name" value="Potassium Channel Kv1.1, Chain A"/>
    <property type="match status" value="1"/>
</dbReference>
<gene>
    <name evidence="2" type="ORF">PG997_011873</name>
</gene>
<protein>
    <submittedName>
        <fullName evidence="2">BTB/POZ fold domain containing protein</fullName>
    </submittedName>
</protein>
<proteinExistence type="predicted"/>
<dbReference type="Proteomes" id="UP001433268">
    <property type="component" value="Unassembled WGS sequence"/>
</dbReference>
<organism evidence="2 3">
    <name type="scientific">Apiospora hydei</name>
    <dbReference type="NCBI Taxonomy" id="1337664"/>
    <lineage>
        <taxon>Eukaryota</taxon>
        <taxon>Fungi</taxon>
        <taxon>Dikarya</taxon>
        <taxon>Ascomycota</taxon>
        <taxon>Pezizomycotina</taxon>
        <taxon>Sordariomycetes</taxon>
        <taxon>Xylariomycetidae</taxon>
        <taxon>Amphisphaeriales</taxon>
        <taxon>Apiosporaceae</taxon>
        <taxon>Apiospora</taxon>
    </lineage>
</organism>
<dbReference type="GeneID" id="92049248"/>
<dbReference type="EMBL" id="JAQQWN010000009">
    <property type="protein sequence ID" value="KAK8065126.1"/>
    <property type="molecule type" value="Genomic_DNA"/>
</dbReference>
<evidence type="ECO:0000256" key="1">
    <source>
        <dbReference type="SAM" id="MobiDB-lite"/>
    </source>
</evidence>
<dbReference type="RefSeq" id="XP_066661880.1">
    <property type="nucleotide sequence ID" value="XM_066816188.1"/>
</dbReference>
<evidence type="ECO:0000313" key="3">
    <source>
        <dbReference type="Proteomes" id="UP001433268"/>
    </source>
</evidence>